<comment type="similarity">
    <text evidence="1">Belongs to the RAD52 family.</text>
</comment>
<evidence type="ECO:0000256" key="3">
    <source>
        <dbReference type="ARBA" id="ARBA00023204"/>
    </source>
</evidence>
<keyword evidence="3" id="KW-0234">DNA repair</keyword>
<evidence type="ECO:0000256" key="2">
    <source>
        <dbReference type="ARBA" id="ARBA00022763"/>
    </source>
</evidence>
<name>A0A6J4MWZ6_9BACT</name>
<dbReference type="AlphaFoldDB" id="A0A6J4MWZ6"/>
<dbReference type="InterPro" id="IPR041247">
    <property type="entry name" value="Rad52_fam"/>
</dbReference>
<dbReference type="Pfam" id="PF04098">
    <property type="entry name" value="Rad52_Rad22"/>
    <property type="match status" value="1"/>
</dbReference>
<evidence type="ECO:0000313" key="4">
    <source>
        <dbReference type="EMBL" id="CAA9371436.1"/>
    </source>
</evidence>
<organism evidence="4">
    <name type="scientific">uncultured Gemmatimonadota bacterium</name>
    <dbReference type="NCBI Taxonomy" id="203437"/>
    <lineage>
        <taxon>Bacteria</taxon>
        <taxon>Pseudomonadati</taxon>
        <taxon>Gemmatimonadota</taxon>
        <taxon>environmental samples</taxon>
    </lineage>
</organism>
<evidence type="ECO:0000256" key="1">
    <source>
        <dbReference type="ARBA" id="ARBA00006638"/>
    </source>
</evidence>
<sequence>MAEINFRSLQDRFQLDEIEWRLQQAGEKNGRVWAICVPFITNRAIQSRLDEVVGPGNWKNEFRPGPDGGVMCGLSVRVGEEWVTKWDGAENTDIEGVKGGLSGAMKRAAVQWGIGRYLYALDETFAQVSESGALRGKTKDGKPFRWDPPQLPKWALPEPKRAEAPATPIAALPAEPGESPAAGTQHDAMLHYVRRVGPQVADDAEIRINRRVRNLKDFVRENWSAIKEDPRIARAVVDAIQSATGTSFEGEPDALPNAA</sequence>
<dbReference type="GO" id="GO:0006281">
    <property type="term" value="P:DNA repair"/>
    <property type="evidence" value="ECO:0007669"/>
    <property type="project" value="UniProtKB-KW"/>
</dbReference>
<accession>A0A6J4MWZ6</accession>
<keyword evidence="2" id="KW-0227">DNA damage</keyword>
<reference evidence="4" key="1">
    <citation type="submission" date="2020-02" db="EMBL/GenBank/DDBJ databases">
        <authorList>
            <person name="Meier V. D."/>
        </authorList>
    </citation>
    <scope>NUCLEOTIDE SEQUENCE</scope>
    <source>
        <strain evidence="4">AVDCRST_MAG68</strain>
    </source>
</reference>
<protein>
    <submittedName>
        <fullName evidence="4">Phage essential recombination function protein, Erf</fullName>
    </submittedName>
</protein>
<gene>
    <name evidence="4" type="ORF">AVDCRST_MAG68-5562</name>
</gene>
<proteinExistence type="inferred from homology"/>
<dbReference type="EMBL" id="CADCTW010000247">
    <property type="protein sequence ID" value="CAA9371436.1"/>
    <property type="molecule type" value="Genomic_DNA"/>
</dbReference>